<dbReference type="InterPro" id="IPR044843">
    <property type="entry name" value="Trans_IPPS_bact-type"/>
</dbReference>
<dbReference type="CDD" id="cd00683">
    <property type="entry name" value="Trans_IPPS_HH"/>
    <property type="match status" value="1"/>
</dbReference>
<dbReference type="Gene3D" id="1.10.600.10">
    <property type="entry name" value="Farnesyl Diphosphate Synthase"/>
    <property type="match status" value="1"/>
</dbReference>
<comment type="pathway">
    <text evidence="1">Carotenoid biosynthesis; phytoene biosynthesis.</text>
</comment>
<evidence type="ECO:0000256" key="3">
    <source>
        <dbReference type="SAM" id="MobiDB-lite"/>
    </source>
</evidence>
<evidence type="ECO:0000313" key="4">
    <source>
        <dbReference type="EMBL" id="NYJ23679.1"/>
    </source>
</evidence>
<dbReference type="InterPro" id="IPR019845">
    <property type="entry name" value="Squalene/phytoene_synthase_CS"/>
</dbReference>
<dbReference type="Proteomes" id="UP000578352">
    <property type="component" value="Unassembled WGS sequence"/>
</dbReference>
<evidence type="ECO:0000256" key="2">
    <source>
        <dbReference type="ARBA" id="ARBA00022679"/>
    </source>
</evidence>
<dbReference type="SFLD" id="SFLDG01018">
    <property type="entry name" value="Squalene/Phytoene_Synthase_Lik"/>
    <property type="match status" value="1"/>
</dbReference>
<dbReference type="UniPathway" id="UPA00799"/>
<dbReference type="RefSeq" id="WP_179605579.1">
    <property type="nucleotide sequence ID" value="NZ_BAABEH010000001.1"/>
</dbReference>
<dbReference type="GO" id="GO:0016117">
    <property type="term" value="P:carotenoid biosynthetic process"/>
    <property type="evidence" value="ECO:0007669"/>
    <property type="project" value="UniProtKB-ARBA"/>
</dbReference>
<dbReference type="AlphaFoldDB" id="A0A853CTL5"/>
<dbReference type="EMBL" id="JACCFL010000001">
    <property type="protein sequence ID" value="NYJ23679.1"/>
    <property type="molecule type" value="Genomic_DNA"/>
</dbReference>
<protein>
    <submittedName>
        <fullName evidence="4">Phytoene/squalene synthetase</fullName>
    </submittedName>
</protein>
<dbReference type="Pfam" id="PF00494">
    <property type="entry name" value="SQS_PSY"/>
    <property type="match status" value="1"/>
</dbReference>
<keyword evidence="2" id="KW-0808">Transferase</keyword>
<evidence type="ECO:0000313" key="5">
    <source>
        <dbReference type="Proteomes" id="UP000578352"/>
    </source>
</evidence>
<accession>A0A853CTL5</accession>
<evidence type="ECO:0000256" key="1">
    <source>
        <dbReference type="ARBA" id="ARBA00004684"/>
    </source>
</evidence>
<feature type="region of interest" description="Disordered" evidence="3">
    <location>
        <begin position="1"/>
        <end position="23"/>
    </location>
</feature>
<dbReference type="PANTHER" id="PTHR31480">
    <property type="entry name" value="BIFUNCTIONAL LYCOPENE CYCLASE/PHYTOENE SYNTHASE"/>
    <property type="match status" value="1"/>
</dbReference>
<dbReference type="GO" id="GO:0051996">
    <property type="term" value="F:squalene synthase [NAD(P)H] activity"/>
    <property type="evidence" value="ECO:0007669"/>
    <property type="project" value="InterPro"/>
</dbReference>
<dbReference type="InterPro" id="IPR002060">
    <property type="entry name" value="Squ/phyt_synthse"/>
</dbReference>
<dbReference type="SFLD" id="SFLDS00005">
    <property type="entry name" value="Isoprenoid_Synthase_Type_I"/>
    <property type="match status" value="1"/>
</dbReference>
<gene>
    <name evidence="4" type="ORF">HNR13_001966</name>
</gene>
<comment type="caution">
    <text evidence="4">The sequence shown here is derived from an EMBL/GenBank/DDBJ whole genome shotgun (WGS) entry which is preliminary data.</text>
</comment>
<proteinExistence type="predicted"/>
<dbReference type="PROSITE" id="PS01045">
    <property type="entry name" value="SQUALEN_PHYTOEN_SYN_2"/>
    <property type="match status" value="1"/>
</dbReference>
<dbReference type="SFLD" id="SFLDG01212">
    <property type="entry name" value="Phytoene_synthase_like"/>
    <property type="match status" value="1"/>
</dbReference>
<dbReference type="GO" id="GO:0004311">
    <property type="term" value="F:geranylgeranyl diphosphate synthase activity"/>
    <property type="evidence" value="ECO:0007669"/>
    <property type="project" value="InterPro"/>
</dbReference>
<feature type="compositionally biased region" description="Low complexity" evidence="3">
    <location>
        <begin position="1"/>
        <end position="11"/>
    </location>
</feature>
<dbReference type="InterPro" id="IPR008949">
    <property type="entry name" value="Isoprenoid_synthase_dom_sf"/>
</dbReference>
<sequence length="307" mass="32952">MTRIETSGSETSPEEPPAPASDTDLALYGRAAHRSAATIIHEYSTSFGMATRLLSPSVRPGVEDVYAFVRVADEIVDGAAAEAGLSADQIRQVLGALEDDTEQALRTGYSANVVVHAFARTARSAGFGAELTRPFFASMRRDLDPVDFSADELSAYVYGSAEVVGLMCLAVFLADSPVPDATRRRLEAGARRLGAAFQKINFLRDLAVDYAELGRSYFPGIDPAHLTERQKLALVVDIDCDLGAAADAIPELPDNCRRAIAAAHGLFAELSDRIRATPAPELLVRRVRVPNPVKLAILLRASTGTLR</sequence>
<dbReference type="InterPro" id="IPR033904">
    <property type="entry name" value="Trans_IPPS_HH"/>
</dbReference>
<reference evidence="4 5" key="1">
    <citation type="submission" date="2020-07" db="EMBL/GenBank/DDBJ databases">
        <title>Sequencing the genomes of 1000 actinobacteria strains.</title>
        <authorList>
            <person name="Klenk H.-P."/>
        </authorList>
    </citation>
    <scope>NUCLEOTIDE SEQUENCE [LARGE SCALE GENOMIC DNA]</scope>
    <source>
        <strain evidence="4 5">DSM 15165</strain>
    </source>
</reference>
<dbReference type="SUPFAM" id="SSF48576">
    <property type="entry name" value="Terpenoid synthases"/>
    <property type="match status" value="1"/>
</dbReference>
<organism evidence="4 5">
    <name type="scientific">Leifsonia shinshuensis</name>
    <dbReference type="NCBI Taxonomy" id="150026"/>
    <lineage>
        <taxon>Bacteria</taxon>
        <taxon>Bacillati</taxon>
        <taxon>Actinomycetota</taxon>
        <taxon>Actinomycetes</taxon>
        <taxon>Micrococcales</taxon>
        <taxon>Microbacteriaceae</taxon>
        <taxon>Leifsonia</taxon>
    </lineage>
</organism>
<name>A0A853CTL5_9MICO</name>